<accession>A0A6P4YXB8</accession>
<dbReference type="GeneID" id="109477310"/>
<feature type="domain" description="Phosphagen kinase C-terminal" evidence="17">
    <location>
        <begin position="464"/>
        <end position="706"/>
    </location>
</feature>
<dbReference type="OrthoDB" id="430219at2759"/>
<feature type="domain" description="Phosphagen kinase N-terminal" evidence="16">
    <location>
        <begin position="711"/>
        <end position="798"/>
    </location>
</feature>
<dbReference type="FunFam" id="3.30.590.10:FF:000002">
    <property type="entry name" value="Creatine kinase S-type, mitochondrial"/>
    <property type="match status" value="2"/>
</dbReference>
<feature type="binding site" evidence="12">
    <location>
        <position position="530"/>
    </location>
    <ligand>
        <name>ATP</name>
        <dbReference type="ChEBI" id="CHEBI:30616"/>
    </ligand>
</feature>
<feature type="domain" description="Phosphagen kinase N-terminal" evidence="16">
    <location>
        <begin position="1089"/>
        <end position="1175"/>
    </location>
</feature>
<feature type="region of interest" description="Disordered" evidence="15">
    <location>
        <begin position="96"/>
        <end position="174"/>
    </location>
</feature>
<dbReference type="InterPro" id="IPR014746">
    <property type="entry name" value="Gln_synth/guanido_kin_cat_dom"/>
</dbReference>
<evidence type="ECO:0000313" key="19">
    <source>
        <dbReference type="RefSeq" id="XP_019634000.1"/>
    </source>
</evidence>
<name>A0A6P4YXB8_BRABE</name>
<feature type="binding site" evidence="12">
    <location>
        <begin position="1397"/>
        <end position="1402"/>
    </location>
    <ligand>
        <name>ATP</name>
        <dbReference type="ChEBI" id="CHEBI:30616"/>
    </ligand>
</feature>
<evidence type="ECO:0000256" key="11">
    <source>
        <dbReference type="PROSITE-ProRule" id="PRU00842"/>
    </source>
</evidence>
<feature type="binding site" evidence="12">
    <location>
        <position position="1268"/>
    </location>
    <ligand>
        <name>ATP</name>
        <dbReference type="ChEBI" id="CHEBI:30616"/>
    </ligand>
</feature>
<feature type="binding site" evidence="12">
    <location>
        <begin position="467"/>
        <end position="471"/>
    </location>
    <ligand>
        <name>ATP</name>
        <dbReference type="ChEBI" id="CHEBI:30616"/>
    </ligand>
</feature>
<evidence type="ECO:0000256" key="3">
    <source>
        <dbReference type="ARBA" id="ARBA00022679"/>
    </source>
</evidence>
<dbReference type="Proteomes" id="UP000515135">
    <property type="component" value="Unplaced"/>
</dbReference>
<feature type="domain" description="Phosphagen kinase C-terminal" evidence="17">
    <location>
        <begin position="825"/>
        <end position="1067"/>
    </location>
</feature>
<feature type="compositionally biased region" description="Basic and acidic residues" evidence="15">
    <location>
        <begin position="96"/>
        <end position="111"/>
    </location>
</feature>
<feature type="binding site" evidence="12">
    <location>
        <position position="575"/>
    </location>
    <ligand>
        <name>ATP</name>
        <dbReference type="ChEBI" id="CHEBI:30616"/>
    </ligand>
</feature>
<evidence type="ECO:0000256" key="4">
    <source>
        <dbReference type="ARBA" id="ARBA00022741"/>
    </source>
</evidence>
<dbReference type="EC" id="2.7.3.2" evidence="2"/>
<dbReference type="CDD" id="cd00716">
    <property type="entry name" value="creatine_kinase_like"/>
    <property type="match status" value="3"/>
</dbReference>
<feature type="domain" description="Phosphagen kinase C-terminal" evidence="17">
    <location>
        <begin position="1202"/>
        <end position="1444"/>
    </location>
</feature>
<dbReference type="InterPro" id="IPR000749">
    <property type="entry name" value="ATP-guanido_PTrfase"/>
</dbReference>
<dbReference type="PANTHER" id="PTHR11547:SF63">
    <property type="entry name" value="CREATINE KINASE M-TYPE"/>
    <property type="match status" value="1"/>
</dbReference>
<dbReference type="PROSITE" id="PS51510">
    <property type="entry name" value="PHOSPHAGEN_KINASE_C"/>
    <property type="match status" value="3"/>
</dbReference>
<dbReference type="PANTHER" id="PTHR11547">
    <property type="entry name" value="ARGININE OR CREATINE KINASE"/>
    <property type="match status" value="1"/>
</dbReference>
<evidence type="ECO:0000256" key="13">
    <source>
        <dbReference type="RuleBase" id="RU000505"/>
    </source>
</evidence>
<keyword evidence="14" id="KW-0175">Coiled coil</keyword>
<dbReference type="RefSeq" id="XP_019634000.1">
    <property type="nucleotide sequence ID" value="XM_019778441.1"/>
</dbReference>
<feature type="binding site" evidence="12">
    <location>
        <begin position="631"/>
        <end position="635"/>
    </location>
    <ligand>
        <name>ATP</name>
        <dbReference type="ChEBI" id="CHEBI:30616"/>
    </ligand>
</feature>
<evidence type="ECO:0000259" key="16">
    <source>
        <dbReference type="PROSITE" id="PS51509"/>
    </source>
</evidence>
<dbReference type="GO" id="GO:0005524">
    <property type="term" value="F:ATP binding"/>
    <property type="evidence" value="ECO:0007669"/>
    <property type="project" value="UniProtKB-UniRule"/>
</dbReference>
<dbReference type="PROSITE" id="PS51509">
    <property type="entry name" value="PHOSPHAGEN_KINASE_N"/>
    <property type="match status" value="3"/>
</dbReference>
<dbReference type="InterPro" id="IPR022414">
    <property type="entry name" value="ATP-guanido_PTrfase_cat"/>
</dbReference>
<feature type="compositionally biased region" description="Acidic residues" evidence="15">
    <location>
        <begin position="127"/>
        <end position="144"/>
    </location>
</feature>
<dbReference type="PROSITE" id="PS00112">
    <property type="entry name" value="PHOSPHAGEN_KINASE"/>
    <property type="match status" value="3"/>
</dbReference>
<evidence type="ECO:0000256" key="9">
    <source>
        <dbReference type="ARBA" id="ARBA00041807"/>
    </source>
</evidence>
<feature type="binding site" evidence="12">
    <location>
        <begin position="659"/>
        <end position="664"/>
    </location>
    <ligand>
        <name>ATP</name>
        <dbReference type="ChEBI" id="CHEBI:30616"/>
    </ligand>
</feature>
<dbReference type="Pfam" id="PF04921">
    <property type="entry name" value="XAP5"/>
    <property type="match status" value="1"/>
</dbReference>
<evidence type="ECO:0000256" key="8">
    <source>
        <dbReference type="ARBA" id="ARBA00040658"/>
    </source>
</evidence>
<evidence type="ECO:0000256" key="5">
    <source>
        <dbReference type="ARBA" id="ARBA00022777"/>
    </source>
</evidence>
<feature type="binding site" evidence="12">
    <location>
        <begin position="828"/>
        <end position="832"/>
    </location>
    <ligand>
        <name>ATP</name>
        <dbReference type="ChEBI" id="CHEBI:30616"/>
    </ligand>
</feature>
<dbReference type="InterPro" id="IPR022413">
    <property type="entry name" value="ATP-guanido_PTrfase_N"/>
</dbReference>
<evidence type="ECO:0000256" key="14">
    <source>
        <dbReference type="SAM" id="Coils"/>
    </source>
</evidence>
<keyword evidence="18" id="KW-1185">Reference proteome</keyword>
<dbReference type="Pfam" id="PF00217">
    <property type="entry name" value="ATP-gua_Ptrans"/>
    <property type="match status" value="3"/>
</dbReference>
<feature type="binding site" evidence="12">
    <location>
        <position position="936"/>
    </location>
    <ligand>
        <name>ATP</name>
        <dbReference type="ChEBI" id="CHEBI:30616"/>
    </ligand>
</feature>
<keyword evidence="3 12" id="KW-0808">Transferase</keyword>
<comment type="function">
    <text evidence="7">Reversibly catalyzes the transfer of phosphate between ATP and various phosphogens (e.g. creatine phosphate). Creatine kinase isoenzymes play a central role in energy transduction in tissues with large, fluctuating energy demands, such as skeletal muscle, heart, brain and spermatozoa.</text>
</comment>
<organism evidence="18 19">
    <name type="scientific">Branchiostoma belcheri</name>
    <name type="common">Amphioxus</name>
    <dbReference type="NCBI Taxonomy" id="7741"/>
    <lineage>
        <taxon>Eukaryota</taxon>
        <taxon>Metazoa</taxon>
        <taxon>Chordata</taxon>
        <taxon>Cephalochordata</taxon>
        <taxon>Leptocardii</taxon>
        <taxon>Amphioxiformes</taxon>
        <taxon>Branchiostomatidae</taxon>
        <taxon>Branchiostoma</taxon>
    </lineage>
</organism>
<keyword evidence="4 12" id="KW-0547">Nucleotide-binding</keyword>
<keyword evidence="6 12" id="KW-0067">ATP-binding</keyword>
<dbReference type="SUPFAM" id="SSF48034">
    <property type="entry name" value="Guanido kinase N-terminal domain"/>
    <property type="match status" value="3"/>
</dbReference>
<dbReference type="InterPro" id="IPR048337">
    <property type="entry name" value="FAM50A/XAP5_C"/>
</dbReference>
<dbReference type="Gene3D" id="1.10.135.10">
    <property type="entry name" value="ATP:guanido phosphotransferase, N-terminal domain"/>
    <property type="match status" value="3"/>
</dbReference>
<reference evidence="19" key="1">
    <citation type="submission" date="2025-08" db="UniProtKB">
        <authorList>
            <consortium name="RefSeq"/>
        </authorList>
    </citation>
    <scope>IDENTIFICATION</scope>
    <source>
        <tissue evidence="19">Gonad</tissue>
    </source>
</reference>
<evidence type="ECO:0000256" key="12">
    <source>
        <dbReference type="PROSITE-ProRule" id="PRU00843"/>
    </source>
</evidence>
<evidence type="ECO:0000256" key="1">
    <source>
        <dbReference type="ARBA" id="ARBA00006798"/>
    </source>
</evidence>
<protein>
    <recommendedName>
        <fullName evidence="8">Creatine kinase M-type</fullName>
        <ecNumber evidence="2">2.7.3.2</ecNumber>
    </recommendedName>
    <alternativeName>
        <fullName evidence="10">Creatine kinase M chain</fullName>
    </alternativeName>
    <alternativeName>
        <fullName evidence="9">M-CK</fullName>
    </alternativeName>
</protein>
<feature type="binding site" evidence="12">
    <location>
        <begin position="1205"/>
        <end position="1209"/>
    </location>
    <ligand>
        <name>ATP</name>
        <dbReference type="ChEBI" id="CHEBI:30616"/>
    </ligand>
</feature>
<feature type="coiled-coil region" evidence="14">
    <location>
        <begin position="14"/>
        <end position="41"/>
    </location>
</feature>
<feature type="binding site" evidence="12">
    <location>
        <begin position="992"/>
        <end position="996"/>
    </location>
    <ligand>
        <name>ATP</name>
        <dbReference type="ChEBI" id="CHEBI:30616"/>
    </ligand>
</feature>
<feature type="compositionally biased region" description="Basic and acidic residues" evidence="15">
    <location>
        <begin position="165"/>
        <end position="174"/>
    </location>
</feature>
<gene>
    <name evidence="19" type="primary">LOC109477310</name>
</gene>
<evidence type="ECO:0000256" key="7">
    <source>
        <dbReference type="ARBA" id="ARBA00037274"/>
    </source>
</evidence>
<comment type="similarity">
    <text evidence="1 11 13">Belongs to the ATP:guanido phosphotransferase family.</text>
</comment>
<dbReference type="InterPro" id="IPR036802">
    <property type="entry name" value="ATP-guanido_PTrfase_N_sf"/>
</dbReference>
<evidence type="ECO:0000313" key="18">
    <source>
        <dbReference type="Proteomes" id="UP000515135"/>
    </source>
</evidence>
<dbReference type="SUPFAM" id="SSF55931">
    <property type="entry name" value="Glutamine synthetase/guanido kinase"/>
    <property type="match status" value="3"/>
</dbReference>
<dbReference type="FunFam" id="3.30.590.10:FF:000026">
    <property type="entry name" value="Creatine kinase B-type"/>
    <property type="match status" value="1"/>
</dbReference>
<dbReference type="GO" id="GO:0004111">
    <property type="term" value="F:creatine kinase activity"/>
    <property type="evidence" value="ECO:0007669"/>
    <property type="project" value="UniProtKB-EC"/>
</dbReference>
<proteinExistence type="inferred from homology"/>
<dbReference type="Pfam" id="PF02807">
    <property type="entry name" value="ATP-gua_PtransN"/>
    <property type="match status" value="3"/>
</dbReference>
<evidence type="ECO:0000256" key="2">
    <source>
        <dbReference type="ARBA" id="ARBA00012231"/>
    </source>
</evidence>
<dbReference type="FunFam" id="1.10.135.10:FF:000001">
    <property type="entry name" value="Creatine kinase M-type"/>
    <property type="match status" value="3"/>
</dbReference>
<feature type="binding site" evidence="12">
    <location>
        <begin position="1020"/>
        <end position="1025"/>
    </location>
    <ligand>
        <name>ATP</name>
        <dbReference type="ChEBI" id="CHEBI:30616"/>
    </ligand>
</feature>
<dbReference type="InterPro" id="IPR022415">
    <property type="entry name" value="ATP-guanido_PTrfase_AS"/>
</dbReference>
<dbReference type="Gene3D" id="3.30.590.10">
    <property type="entry name" value="Glutamine synthetase/guanido kinase, catalytic domain"/>
    <property type="match status" value="3"/>
</dbReference>
<dbReference type="KEGG" id="bbel:109477310"/>
<keyword evidence="5 12" id="KW-0418">Kinase</keyword>
<evidence type="ECO:0000256" key="15">
    <source>
        <dbReference type="SAM" id="MobiDB-lite"/>
    </source>
</evidence>
<evidence type="ECO:0000256" key="6">
    <source>
        <dbReference type="ARBA" id="ARBA00022840"/>
    </source>
</evidence>
<evidence type="ECO:0000256" key="10">
    <source>
        <dbReference type="ARBA" id="ARBA00042004"/>
    </source>
</evidence>
<feature type="binding site" evidence="12">
    <location>
        <position position="891"/>
    </location>
    <ligand>
        <name>ATP</name>
        <dbReference type="ChEBI" id="CHEBI:30616"/>
    </ligand>
</feature>
<dbReference type="GO" id="GO:0046314">
    <property type="term" value="P:phosphocreatine biosynthetic process"/>
    <property type="evidence" value="ECO:0007669"/>
    <property type="project" value="InterPro"/>
</dbReference>
<feature type="binding site" evidence="12">
    <location>
        <position position="1313"/>
    </location>
    <ligand>
        <name>ATP</name>
        <dbReference type="ChEBI" id="CHEBI:30616"/>
    </ligand>
</feature>
<feature type="binding site" evidence="12">
    <location>
        <begin position="1369"/>
        <end position="1373"/>
    </location>
    <ligand>
        <name>ATP</name>
        <dbReference type="ChEBI" id="CHEBI:30616"/>
    </ligand>
</feature>
<sequence length="1466" mass="166027">MAFYKGAASEGSRAMRLLKQREKKQEEIERKKKEIEESEAQRVAKVTHINAKFSSHYDAVEAQLKSETVGLVTLNEMKTKQEILVKEREKDLAKKRAEVLERKEEKKERRERARKQAQLSQLSFAVDGDEDEDEEEEEEEEEEIQPVFKKKKLGKNPDVDTSFLPDRDREEEENKLREELRQEWEGKQEKIKNEEIEITFSYWDGSGHRRTVKMKKGNSIQQFLQRCLEMLRKDFTELRSATVEQLMYIKEDLIIPHHYTFYDFIVTKARGKSGPLFSFDVHDDVRLVNDATVEKDEGSLTPQWDRAVGCVLGRTTVPYAHVFTFSAKVLIFLTAAMGCGNSKAHTAATSVPHQTIPNYPDLTVHNNWMSRCLTGEIYKRLKDKKTQSGYTLDGCIQTGVDNPGHPFIMTVGAVAGDEESYKTFADMFDPIISGRHGGYGKDAKHKTDLTHENLRGGDNLDPNYVLSSRVRTGRSIRGLALPPWCTRAERRDVEKILKEALATFDGEFSGKYYPLTGMTEQEQQQLIDDHFLFDKPVSPLLTCAGMARDWPDARGIWHNNDKTFLVWINEEDHTRVISMEKGGNMKRVFQRFCTGLKKVEDVIKSKGYEFMWNPHLGYILTCPSNLGTGLRAGVHVKLPKVSQHPDFEHFLEKLRLQKRGTGGVDTAATGGTFDISNADRLGMSEVELVQKVVDGVELLVNMEKAMEAGKDVYTVWPKAYPDLTKHNNWMAKCMTPQLYHSLVDKKTDSGYTIDECIQTGVDNPGHPFIMTVGLVAGDEECYTTFADLFDPVIEGRHNGYKKTDTHKTDLDASKLQGGDDLDPKYVLSSRVRTGRSIRGYSLPPWCTRAERRGVEKVLCEALGKLEGELQGKYYPLYEMDDKTQEQLIADHFLFDKPVSPLLTSAKMARDWPDARGIWHNDAKNFLVWINEEDHTRVISMEKGGNMKKVFERFCDGLKKVEELVKEQGKEFMWSEHLGYILTCPSNLGTGLRAGVHVKLPKLSTHPHFSHILEQLRLQKRGTGGVDTAAKGGIFDISNTDRLGCSEVELVQKVVDGVKLLVEMEKRLEKKKDISDLIPGGPLVEPSEVKIELQSDNFPEFSQHNNHMAKCLTKEIFDTLKDKKTKNGCTLDLCIQTGVDNPGHPFIMTVGAVAGDEESYTVFADLFDPVIEARHKGFKKTDKHKTDLDATKLNGGDDLDPDFVLSSRVRTGRSIRGYSLPPLCSRHERREVERIVSTALGNLSGEFSGKYYPLKGMTEEEQQQLIDDHFLFDKPVSPLLTCAGMARDWPDARGIWHNNDKTFLVWINEEDHTRLISMEKGGNMKRVFERFCNGLNLVEKEMKKMGKAYMWNEHLGYVLTCPSNLGTGLRAGVHVKLPKMSTHEKFDEVLEKLSLQKRGTGGVDTAAEGGIFDISNSDRLGHSEVSLVQQVIDGVKLLVAMEKKLMAGESIDDLMPGQTSVEHETNV</sequence>
<feature type="domain" description="Phosphagen kinase N-terminal" evidence="16">
    <location>
        <begin position="350"/>
        <end position="437"/>
    </location>
</feature>
<dbReference type="GO" id="GO:0005615">
    <property type="term" value="C:extracellular space"/>
    <property type="evidence" value="ECO:0007669"/>
    <property type="project" value="TreeGrafter"/>
</dbReference>
<evidence type="ECO:0000259" key="17">
    <source>
        <dbReference type="PROSITE" id="PS51510"/>
    </source>
</evidence>